<dbReference type="GO" id="GO:0080155">
    <property type="term" value="P:regulation of double fertilization forming a zygote and endosperm"/>
    <property type="evidence" value="ECO:0007669"/>
    <property type="project" value="UniProtKB-ARBA"/>
</dbReference>
<comment type="caution">
    <text evidence="10">The sequence shown here is derived from an EMBL/GenBank/DDBJ whole genome shotgun (WGS) entry which is preliminary data.</text>
</comment>
<name>A0AAN8UW60_9MAGN</name>
<evidence type="ECO:0000256" key="8">
    <source>
        <dbReference type="ARBA" id="ARBA00034484"/>
    </source>
</evidence>
<dbReference type="GO" id="GO:0009567">
    <property type="term" value="P:double fertilization forming a zygote and endosperm"/>
    <property type="evidence" value="ECO:0007669"/>
    <property type="project" value="InterPro"/>
</dbReference>
<keyword evidence="3" id="KW-0964">Secreted</keyword>
<dbReference type="InterPro" id="IPR044711">
    <property type="entry name" value="EC11-15"/>
</dbReference>
<proteinExistence type="inferred from homology"/>
<dbReference type="Pfam" id="PF05617">
    <property type="entry name" value="Prolamin_like"/>
    <property type="match status" value="1"/>
</dbReference>
<protein>
    <submittedName>
        <fullName evidence="10">Prolamin-like domain</fullName>
    </submittedName>
</protein>
<evidence type="ECO:0000259" key="9">
    <source>
        <dbReference type="Pfam" id="PF05617"/>
    </source>
</evidence>
<comment type="function">
    <text evidence="7">Involved in the regulation of gamete interactions during the double fertilization and to prevent multiple-pollen tube attraction; mediates the redistribution of the gamete fusogen HAP2/GCS1 to the cell surface after secretion upon sperm arrival.</text>
</comment>
<dbReference type="GO" id="GO:0005576">
    <property type="term" value="C:extracellular region"/>
    <property type="evidence" value="ECO:0007669"/>
    <property type="project" value="UniProtKB-SubCell"/>
</dbReference>
<evidence type="ECO:0000256" key="3">
    <source>
        <dbReference type="ARBA" id="ARBA00022525"/>
    </source>
</evidence>
<feature type="domain" description="Prolamin-like" evidence="9">
    <location>
        <begin position="27"/>
        <end position="87"/>
    </location>
</feature>
<dbReference type="GO" id="GO:2000008">
    <property type="term" value="P:regulation of protein localization to cell surface"/>
    <property type="evidence" value="ECO:0007669"/>
    <property type="project" value="UniProtKB-ARBA"/>
</dbReference>
<reference evidence="10 11" key="1">
    <citation type="submission" date="2023-12" db="EMBL/GenBank/DDBJ databases">
        <title>A high-quality genome assembly for Dillenia turbinata (Dilleniales).</title>
        <authorList>
            <person name="Chanderbali A."/>
        </authorList>
    </citation>
    <scope>NUCLEOTIDE SEQUENCE [LARGE SCALE GENOMIC DNA]</scope>
    <source>
        <strain evidence="10">LSX21</strain>
        <tissue evidence="10">Leaf</tissue>
    </source>
</reference>
<dbReference type="Proteomes" id="UP001370490">
    <property type="component" value="Unassembled WGS sequence"/>
</dbReference>
<evidence type="ECO:0000256" key="6">
    <source>
        <dbReference type="ARBA" id="ARBA00023329"/>
    </source>
</evidence>
<evidence type="ECO:0000256" key="5">
    <source>
        <dbReference type="ARBA" id="ARBA00023279"/>
    </source>
</evidence>
<comment type="subcellular location">
    <subcellularLocation>
        <location evidence="1">Cytoplasmic vesicle</location>
    </subcellularLocation>
    <subcellularLocation>
        <location evidence="2">Secreted</location>
    </subcellularLocation>
</comment>
<dbReference type="PANTHER" id="PTHR35293:SF10">
    <property type="entry name" value="EGG CELL-SECRETED PROTEIN 1.2-RELATED"/>
    <property type="match status" value="1"/>
</dbReference>
<evidence type="ECO:0000256" key="4">
    <source>
        <dbReference type="ARBA" id="ARBA00022729"/>
    </source>
</evidence>
<dbReference type="AlphaFoldDB" id="A0AAN8UW60"/>
<keyword evidence="6" id="KW-0968">Cytoplasmic vesicle</keyword>
<evidence type="ECO:0000313" key="11">
    <source>
        <dbReference type="Proteomes" id="UP001370490"/>
    </source>
</evidence>
<evidence type="ECO:0000256" key="1">
    <source>
        <dbReference type="ARBA" id="ARBA00004541"/>
    </source>
</evidence>
<dbReference type="EMBL" id="JBAMMX010000017">
    <property type="protein sequence ID" value="KAK6924188.1"/>
    <property type="molecule type" value="Genomic_DNA"/>
</dbReference>
<evidence type="ECO:0000256" key="7">
    <source>
        <dbReference type="ARBA" id="ARBA00034457"/>
    </source>
</evidence>
<gene>
    <name evidence="10" type="ORF">RJ641_010388</name>
</gene>
<sequence>MAASRQVPIEPGYNLAARLDTSGGLVECWNALLEIKSCSNEIITFFLNGKTDLGSECCNAISIITHHCWPAMLSSLGFTAEEGNILRGGDTGLVGKFSGGKLSGDIDCGNSASGELADGIELR</sequence>
<keyword evidence="4" id="KW-0732">Signal</keyword>
<keyword evidence="5" id="KW-0278">Fertilization</keyword>
<accession>A0AAN8UW60</accession>
<evidence type="ECO:0000256" key="2">
    <source>
        <dbReference type="ARBA" id="ARBA00004613"/>
    </source>
</evidence>
<dbReference type="InterPro" id="IPR008502">
    <property type="entry name" value="Prolamin-like"/>
</dbReference>
<evidence type="ECO:0000313" key="10">
    <source>
        <dbReference type="EMBL" id="KAK6924188.1"/>
    </source>
</evidence>
<dbReference type="PANTHER" id="PTHR35293">
    <property type="entry name" value="EGG CELL-SECRETED PROTEIN 1.5"/>
    <property type="match status" value="1"/>
</dbReference>
<comment type="similarity">
    <text evidence="8">Belongs to the plant egg cell-secreted peptide family.</text>
</comment>
<organism evidence="10 11">
    <name type="scientific">Dillenia turbinata</name>
    <dbReference type="NCBI Taxonomy" id="194707"/>
    <lineage>
        <taxon>Eukaryota</taxon>
        <taxon>Viridiplantae</taxon>
        <taxon>Streptophyta</taxon>
        <taxon>Embryophyta</taxon>
        <taxon>Tracheophyta</taxon>
        <taxon>Spermatophyta</taxon>
        <taxon>Magnoliopsida</taxon>
        <taxon>eudicotyledons</taxon>
        <taxon>Gunneridae</taxon>
        <taxon>Pentapetalae</taxon>
        <taxon>Dilleniales</taxon>
        <taxon>Dilleniaceae</taxon>
        <taxon>Dillenia</taxon>
    </lineage>
</organism>
<dbReference type="GO" id="GO:0031410">
    <property type="term" value="C:cytoplasmic vesicle"/>
    <property type="evidence" value="ECO:0007669"/>
    <property type="project" value="UniProtKB-SubCell"/>
</dbReference>
<keyword evidence="11" id="KW-1185">Reference proteome</keyword>